<dbReference type="AlphaFoldDB" id="A0AAP7DG43"/>
<proteinExistence type="predicted"/>
<dbReference type="PROSITE" id="PS51257">
    <property type="entry name" value="PROKAR_LIPOPROTEIN"/>
    <property type="match status" value="1"/>
</dbReference>
<reference evidence="1 2" key="1">
    <citation type="submission" date="2019-09" db="EMBL/GenBank/DDBJ databases">
        <title>Draft genome sequencing and comparative genomics of hatchery-associated Vibrios.</title>
        <authorList>
            <person name="Kehlet-Delgado H."/>
            <person name="Mueller R.S."/>
        </authorList>
    </citation>
    <scope>NUCLEOTIDE SEQUENCE [LARGE SCALE GENOMIC DNA]</scope>
    <source>
        <strain evidence="1 2">09-121-3</strain>
    </source>
</reference>
<comment type="caution">
    <text evidence="1">The sequence shown here is derived from an EMBL/GenBank/DDBJ whole genome shotgun (WGS) entry which is preliminary data.</text>
</comment>
<dbReference type="Proteomes" id="UP000576645">
    <property type="component" value="Unassembled WGS sequence"/>
</dbReference>
<sequence>MSRVLIGITIGSLAITGCSSGENAAEMSKAYQLSMEARQARSLEMLESVPDWAINVPKNDMLNVYGVGVGKSANIDTALKKAALKGQYELAKSLKQELSGNERSFQQDSGSRYQENYTIMIDSFVDSVPIQGYETISNEVIVQDGVYIAYTLVSLSYEQYQKTMEENISQIGGDSMNQAYSELQARLNSKIKN</sequence>
<dbReference type="Gene3D" id="3.10.28.20">
    <property type="entry name" value="Acetamidase/Formamidase-like domains"/>
    <property type="match status" value="1"/>
</dbReference>
<accession>A0AAP7DG43</accession>
<name>A0AAP7DG43_9VIBR</name>
<dbReference type="EMBL" id="VTXP01000015">
    <property type="protein sequence ID" value="NOJ25300.1"/>
    <property type="molecule type" value="Genomic_DNA"/>
</dbReference>
<organism evidence="1 2">
    <name type="scientific">Vibrio coralliilyticus</name>
    <dbReference type="NCBI Taxonomy" id="190893"/>
    <lineage>
        <taxon>Bacteria</taxon>
        <taxon>Pseudomonadati</taxon>
        <taxon>Pseudomonadota</taxon>
        <taxon>Gammaproteobacteria</taxon>
        <taxon>Vibrionales</taxon>
        <taxon>Vibrionaceae</taxon>
        <taxon>Vibrio</taxon>
    </lineage>
</organism>
<evidence type="ECO:0000313" key="2">
    <source>
        <dbReference type="Proteomes" id="UP000576645"/>
    </source>
</evidence>
<dbReference type="RefSeq" id="WP_171353798.1">
    <property type="nucleotide sequence ID" value="NZ_VTXP01000015.1"/>
</dbReference>
<protein>
    <recommendedName>
        <fullName evidence="3">LPP20 lipoprotein</fullName>
    </recommendedName>
</protein>
<gene>
    <name evidence="1" type="ORF">F0238_21475</name>
</gene>
<evidence type="ECO:0000313" key="1">
    <source>
        <dbReference type="EMBL" id="NOJ25300.1"/>
    </source>
</evidence>
<evidence type="ECO:0008006" key="3">
    <source>
        <dbReference type="Google" id="ProtNLM"/>
    </source>
</evidence>